<dbReference type="SUPFAM" id="SSF52087">
    <property type="entry name" value="CRAL/TRIO domain"/>
    <property type="match status" value="1"/>
</dbReference>
<protein>
    <recommendedName>
        <fullName evidence="1">CRAL-TRIO domain-containing protein</fullName>
    </recommendedName>
</protein>
<proteinExistence type="predicted"/>
<dbReference type="CDD" id="cd00170">
    <property type="entry name" value="SEC14"/>
    <property type="match status" value="1"/>
</dbReference>
<keyword evidence="3" id="KW-1185">Reference proteome</keyword>
<name>A0A4D9DCK8_9STRA</name>
<accession>A0A4D9DCK8</accession>
<comment type="caution">
    <text evidence="2">The sequence shown here is derived from an EMBL/GenBank/DDBJ whole genome shotgun (WGS) entry which is preliminary data.</text>
</comment>
<sequence length="233" mass="26464">MAVDLQNMTVPEDVMAELGAKIAQHPTLSHHSSPAVLSRMLLARHLNVDDAYVLWEGWAAWREDEKPELIDEASVAPQLAVQTVSVTGMDKSGRTCVILRTRNHVPGQFPFEDMLRLTIWVLETSTSRSVKTSGTGYITAIWDCKGQGFRNLDTALATHKPGIIHIMKEYYPECLQTLLIVNSNWVFRVFWTVIYPFIDERTKHKVHVLKDEAALLEYFHPQDLPSDFAHLAK</sequence>
<dbReference type="PANTHER" id="PTHR46277:SF3">
    <property type="entry name" value="BINDING PROTEIN, PUTATIVE-RELATED"/>
    <property type="match status" value="1"/>
</dbReference>
<evidence type="ECO:0000259" key="1">
    <source>
        <dbReference type="PROSITE" id="PS50191"/>
    </source>
</evidence>
<organism evidence="2 3">
    <name type="scientific">Nannochloropsis salina CCMP1776</name>
    <dbReference type="NCBI Taxonomy" id="1027361"/>
    <lineage>
        <taxon>Eukaryota</taxon>
        <taxon>Sar</taxon>
        <taxon>Stramenopiles</taxon>
        <taxon>Ochrophyta</taxon>
        <taxon>Eustigmatophyceae</taxon>
        <taxon>Eustigmatales</taxon>
        <taxon>Monodopsidaceae</taxon>
        <taxon>Microchloropsis</taxon>
        <taxon>Microchloropsis salina</taxon>
    </lineage>
</organism>
<dbReference type="PANTHER" id="PTHR46277">
    <property type="entry name" value="OS03G0850700 PROTEIN"/>
    <property type="match status" value="1"/>
</dbReference>
<reference evidence="2 3" key="1">
    <citation type="submission" date="2019-01" db="EMBL/GenBank/DDBJ databases">
        <title>Nuclear Genome Assembly of the Microalgal Biofuel strain Nannochloropsis salina CCMP1776.</title>
        <authorList>
            <person name="Hovde B."/>
        </authorList>
    </citation>
    <scope>NUCLEOTIDE SEQUENCE [LARGE SCALE GENOMIC DNA]</scope>
    <source>
        <strain evidence="2 3">CCMP1776</strain>
    </source>
</reference>
<dbReference type="InterPro" id="IPR036865">
    <property type="entry name" value="CRAL-TRIO_dom_sf"/>
</dbReference>
<dbReference type="Proteomes" id="UP000355283">
    <property type="component" value="Unassembled WGS sequence"/>
</dbReference>
<feature type="domain" description="CRAL-TRIO" evidence="1">
    <location>
        <begin position="72"/>
        <end position="233"/>
    </location>
</feature>
<dbReference type="OrthoDB" id="1434354at2759"/>
<dbReference type="Pfam" id="PF00650">
    <property type="entry name" value="CRAL_TRIO"/>
    <property type="match status" value="1"/>
</dbReference>
<dbReference type="EMBL" id="SDOX01000005">
    <property type="protein sequence ID" value="TFJ87833.1"/>
    <property type="molecule type" value="Genomic_DNA"/>
</dbReference>
<dbReference type="AlphaFoldDB" id="A0A4D9DCK8"/>
<dbReference type="InterPro" id="IPR036273">
    <property type="entry name" value="CRAL/TRIO_N_dom_sf"/>
</dbReference>
<evidence type="ECO:0000313" key="2">
    <source>
        <dbReference type="EMBL" id="TFJ87833.1"/>
    </source>
</evidence>
<dbReference type="SMART" id="SM00516">
    <property type="entry name" value="SEC14"/>
    <property type="match status" value="1"/>
</dbReference>
<dbReference type="SUPFAM" id="SSF46938">
    <property type="entry name" value="CRAL/TRIO N-terminal domain"/>
    <property type="match status" value="1"/>
</dbReference>
<dbReference type="Gene3D" id="3.40.525.10">
    <property type="entry name" value="CRAL-TRIO lipid binding domain"/>
    <property type="match status" value="1"/>
</dbReference>
<dbReference type="PROSITE" id="PS50191">
    <property type="entry name" value="CRAL_TRIO"/>
    <property type="match status" value="1"/>
</dbReference>
<dbReference type="InterPro" id="IPR001251">
    <property type="entry name" value="CRAL-TRIO_dom"/>
</dbReference>
<gene>
    <name evidence="2" type="ORF">NSK_001180</name>
</gene>
<evidence type="ECO:0000313" key="3">
    <source>
        <dbReference type="Proteomes" id="UP000355283"/>
    </source>
</evidence>